<comment type="similarity">
    <text evidence="2">Belongs to the syntaxin family.</text>
</comment>
<evidence type="ECO:0000256" key="1">
    <source>
        <dbReference type="ARBA" id="ARBA00004409"/>
    </source>
</evidence>
<reference evidence="13" key="2">
    <citation type="submission" date="2009-11" db="EMBL/GenBank/DDBJ databases">
        <title>The Genome Sequence of Allomyces macrogynus strain ATCC 38327.</title>
        <authorList>
            <consortium name="The Broad Institute Genome Sequencing Platform"/>
            <person name="Russ C."/>
            <person name="Cuomo C."/>
            <person name="Shea T."/>
            <person name="Young S.K."/>
            <person name="Zeng Q."/>
            <person name="Koehrsen M."/>
            <person name="Haas B."/>
            <person name="Borodovsky M."/>
            <person name="Guigo R."/>
            <person name="Alvarado L."/>
            <person name="Berlin A."/>
            <person name="Borenstein D."/>
            <person name="Chen Z."/>
            <person name="Engels R."/>
            <person name="Freedman E."/>
            <person name="Gellesch M."/>
            <person name="Goldberg J."/>
            <person name="Griggs A."/>
            <person name="Gujja S."/>
            <person name="Heiman D."/>
            <person name="Hepburn T."/>
            <person name="Howarth C."/>
            <person name="Jen D."/>
            <person name="Larson L."/>
            <person name="Lewis B."/>
            <person name="Mehta T."/>
            <person name="Park D."/>
            <person name="Pearson M."/>
            <person name="Roberts A."/>
            <person name="Saif S."/>
            <person name="Shenoy N."/>
            <person name="Sisk P."/>
            <person name="Stolte C."/>
            <person name="Sykes S."/>
            <person name="Walk T."/>
            <person name="White J."/>
            <person name="Yandava C."/>
            <person name="Burger G."/>
            <person name="Gray M.W."/>
            <person name="Holland P.W.H."/>
            <person name="King N."/>
            <person name="Lang F.B.F."/>
            <person name="Roger A.J."/>
            <person name="Ruiz-Trillo I."/>
            <person name="Lander E."/>
            <person name="Nusbaum C."/>
        </authorList>
    </citation>
    <scope>NUCLEOTIDE SEQUENCE [LARGE SCALE GENOMIC DNA]</scope>
    <source>
        <strain evidence="13">ATCC 38327</strain>
    </source>
</reference>
<dbReference type="Proteomes" id="UP000054350">
    <property type="component" value="Unassembled WGS sequence"/>
</dbReference>
<dbReference type="InterPro" id="IPR015260">
    <property type="entry name" value="Syntaxin-6/10/61_N"/>
</dbReference>
<feature type="domain" description="T-SNARE coiled-coil homology" evidence="11">
    <location>
        <begin position="144"/>
        <end position="206"/>
    </location>
</feature>
<evidence type="ECO:0000313" key="12">
    <source>
        <dbReference type="EMBL" id="KNE67015.1"/>
    </source>
</evidence>
<accession>A0A0L0SX92</accession>
<dbReference type="EMBL" id="GG745351">
    <property type="protein sequence ID" value="KNE67015.1"/>
    <property type="molecule type" value="Genomic_DNA"/>
</dbReference>
<feature type="transmembrane region" description="Helical" evidence="10">
    <location>
        <begin position="215"/>
        <end position="234"/>
    </location>
</feature>
<dbReference type="STRING" id="578462.A0A0L0SX92"/>
<proteinExistence type="inferred from homology"/>
<dbReference type="Gene3D" id="1.20.5.110">
    <property type="match status" value="1"/>
</dbReference>
<keyword evidence="6 10" id="KW-1133">Transmembrane helix</keyword>
<dbReference type="GO" id="GO:0048193">
    <property type="term" value="P:Golgi vesicle transport"/>
    <property type="evidence" value="ECO:0007669"/>
    <property type="project" value="InterPro"/>
</dbReference>
<protein>
    <recommendedName>
        <fullName evidence="11">t-SNARE coiled-coil homology domain-containing protein</fullName>
    </recommendedName>
</protein>
<dbReference type="AlphaFoldDB" id="A0A0L0SX92"/>
<dbReference type="InterPro" id="IPR010989">
    <property type="entry name" value="SNARE"/>
</dbReference>
<evidence type="ECO:0000256" key="9">
    <source>
        <dbReference type="SAM" id="Coils"/>
    </source>
</evidence>
<dbReference type="SUPFAM" id="SSF47661">
    <property type="entry name" value="t-snare proteins"/>
    <property type="match status" value="1"/>
</dbReference>
<evidence type="ECO:0000256" key="4">
    <source>
        <dbReference type="ARBA" id="ARBA00022692"/>
    </source>
</evidence>
<dbReference type="CDD" id="cd15851">
    <property type="entry name" value="SNARE_Syntaxin6"/>
    <property type="match status" value="1"/>
</dbReference>
<dbReference type="SMART" id="SM00397">
    <property type="entry name" value="t_SNARE"/>
    <property type="match status" value="1"/>
</dbReference>
<evidence type="ECO:0000256" key="10">
    <source>
        <dbReference type="SAM" id="Phobius"/>
    </source>
</evidence>
<dbReference type="PANTHER" id="PTHR12791">
    <property type="entry name" value="GOLGI SNARE BET1-RELATED"/>
    <property type="match status" value="1"/>
</dbReference>
<keyword evidence="13" id="KW-1185">Reference proteome</keyword>
<dbReference type="OrthoDB" id="546861at2759"/>
<keyword evidence="5" id="KW-0653">Protein transport</keyword>
<feature type="coiled-coil region" evidence="9">
    <location>
        <begin position="76"/>
        <end position="103"/>
    </location>
</feature>
<name>A0A0L0SX92_ALLM3</name>
<evidence type="ECO:0000256" key="2">
    <source>
        <dbReference type="ARBA" id="ARBA00009063"/>
    </source>
</evidence>
<evidence type="ECO:0000256" key="7">
    <source>
        <dbReference type="ARBA" id="ARBA00023034"/>
    </source>
</evidence>
<evidence type="ECO:0000259" key="11">
    <source>
        <dbReference type="PROSITE" id="PS50192"/>
    </source>
</evidence>
<dbReference type="OMA" id="ERASDCC"/>
<evidence type="ECO:0000256" key="8">
    <source>
        <dbReference type="ARBA" id="ARBA00023136"/>
    </source>
</evidence>
<gene>
    <name evidence="12" type="ORF">AMAG_11480</name>
</gene>
<dbReference type="Gene3D" id="1.20.58.90">
    <property type="match status" value="1"/>
</dbReference>
<dbReference type="Pfam" id="PF09177">
    <property type="entry name" value="STX6_10_61_N"/>
    <property type="match status" value="1"/>
</dbReference>
<dbReference type="GO" id="GO:0000139">
    <property type="term" value="C:Golgi membrane"/>
    <property type="evidence" value="ECO:0007669"/>
    <property type="project" value="UniProtKB-SubCell"/>
</dbReference>
<comment type="subcellular location">
    <subcellularLocation>
        <location evidence="1">Golgi apparatus membrane</location>
        <topology evidence="1">Single-pass type IV membrane protein</topology>
    </subcellularLocation>
</comment>
<evidence type="ECO:0000256" key="3">
    <source>
        <dbReference type="ARBA" id="ARBA00022448"/>
    </source>
</evidence>
<evidence type="ECO:0000256" key="6">
    <source>
        <dbReference type="ARBA" id="ARBA00022989"/>
    </source>
</evidence>
<keyword evidence="8 10" id="KW-0472">Membrane</keyword>
<dbReference type="SUPFAM" id="SSF58038">
    <property type="entry name" value="SNARE fusion complex"/>
    <property type="match status" value="1"/>
</dbReference>
<evidence type="ECO:0000313" key="13">
    <source>
        <dbReference type="Proteomes" id="UP000054350"/>
    </source>
</evidence>
<dbReference type="VEuPathDB" id="FungiDB:AMAG_11480"/>
<keyword evidence="9" id="KW-0175">Coiled coil</keyword>
<keyword evidence="3" id="KW-0813">Transport</keyword>
<sequence length="235" mass="25433">MDPFYEVKASVVQSLDRARALASSLDAPNAVRDLRALLTATDADVQDLAESVAVVESNPARFGIDKSEVAARRAFVANARGAVKELQDRMTAHQTKLQVEQRSALLGPSSRSAKVGAMAASGPSKMPGSKGNDQFIADETGRQMVMMQQQDQQLDAVLNTVSTLKEVAITMGDEIDDQVGLLHVMEEETDQTSSKLKGAMRRMEGILRANNDTKATWCIVVLSVVLVVLIFLVFV</sequence>
<reference evidence="12 13" key="1">
    <citation type="submission" date="2009-11" db="EMBL/GenBank/DDBJ databases">
        <title>Annotation of Allomyces macrogynus ATCC 38327.</title>
        <authorList>
            <consortium name="The Broad Institute Genome Sequencing Platform"/>
            <person name="Russ C."/>
            <person name="Cuomo C."/>
            <person name="Burger G."/>
            <person name="Gray M.W."/>
            <person name="Holland P.W.H."/>
            <person name="King N."/>
            <person name="Lang F.B.F."/>
            <person name="Roger A.J."/>
            <person name="Ruiz-Trillo I."/>
            <person name="Young S.K."/>
            <person name="Zeng Q."/>
            <person name="Gargeya S."/>
            <person name="Fitzgerald M."/>
            <person name="Haas B."/>
            <person name="Abouelleil A."/>
            <person name="Alvarado L."/>
            <person name="Arachchi H.M."/>
            <person name="Berlin A."/>
            <person name="Chapman S.B."/>
            <person name="Gearin G."/>
            <person name="Goldberg J."/>
            <person name="Griggs A."/>
            <person name="Gujja S."/>
            <person name="Hansen M."/>
            <person name="Heiman D."/>
            <person name="Howarth C."/>
            <person name="Larimer J."/>
            <person name="Lui A."/>
            <person name="MacDonald P.J.P."/>
            <person name="McCowen C."/>
            <person name="Montmayeur A."/>
            <person name="Murphy C."/>
            <person name="Neiman D."/>
            <person name="Pearson M."/>
            <person name="Priest M."/>
            <person name="Roberts A."/>
            <person name="Saif S."/>
            <person name="Shea T."/>
            <person name="Sisk P."/>
            <person name="Stolte C."/>
            <person name="Sykes S."/>
            <person name="Wortman J."/>
            <person name="Nusbaum C."/>
            <person name="Birren B."/>
        </authorList>
    </citation>
    <scope>NUCLEOTIDE SEQUENCE [LARGE SCALE GENOMIC DNA]</scope>
    <source>
        <strain evidence="12 13">ATCC 38327</strain>
    </source>
</reference>
<dbReference type="eggNOG" id="KOG3202">
    <property type="taxonomic scope" value="Eukaryota"/>
</dbReference>
<evidence type="ECO:0000256" key="5">
    <source>
        <dbReference type="ARBA" id="ARBA00022927"/>
    </source>
</evidence>
<keyword evidence="4 10" id="KW-0812">Transmembrane</keyword>
<dbReference type="GO" id="GO:0015031">
    <property type="term" value="P:protein transport"/>
    <property type="evidence" value="ECO:0007669"/>
    <property type="project" value="UniProtKB-KW"/>
</dbReference>
<keyword evidence="7" id="KW-0333">Golgi apparatus</keyword>
<dbReference type="PROSITE" id="PS50192">
    <property type="entry name" value="T_SNARE"/>
    <property type="match status" value="1"/>
</dbReference>
<organism evidence="12 13">
    <name type="scientific">Allomyces macrogynus (strain ATCC 38327)</name>
    <name type="common">Allomyces javanicus var. macrogynus</name>
    <dbReference type="NCBI Taxonomy" id="578462"/>
    <lineage>
        <taxon>Eukaryota</taxon>
        <taxon>Fungi</taxon>
        <taxon>Fungi incertae sedis</taxon>
        <taxon>Blastocladiomycota</taxon>
        <taxon>Blastocladiomycetes</taxon>
        <taxon>Blastocladiales</taxon>
        <taxon>Blastocladiaceae</taxon>
        <taxon>Allomyces</taxon>
    </lineage>
</organism>
<dbReference type="InterPro" id="IPR000727">
    <property type="entry name" value="T_SNARE_dom"/>
</dbReference>